<dbReference type="InterPro" id="IPR003959">
    <property type="entry name" value="ATPase_AAA_core"/>
</dbReference>
<dbReference type="SUPFAM" id="SSF52540">
    <property type="entry name" value="P-loop containing nucleoside triphosphate hydrolases"/>
    <property type="match status" value="1"/>
</dbReference>
<dbReference type="PANTHER" id="PTHR43581:SF2">
    <property type="entry name" value="EXCINUCLEASE ATPASE SUBUNIT"/>
    <property type="match status" value="1"/>
</dbReference>
<dbReference type="EMBL" id="FNUL01000012">
    <property type="protein sequence ID" value="SEF89466.1"/>
    <property type="molecule type" value="Genomic_DNA"/>
</dbReference>
<proteinExistence type="predicted"/>
<dbReference type="Gene3D" id="3.40.50.300">
    <property type="entry name" value="P-loop containing nucleotide triphosphate hydrolases"/>
    <property type="match status" value="1"/>
</dbReference>
<dbReference type="Pfam" id="PF13304">
    <property type="entry name" value="AAA_21"/>
    <property type="match status" value="1"/>
</dbReference>
<organism evidence="2 3">
    <name type="scientific">Lachnospira multipara</name>
    <dbReference type="NCBI Taxonomy" id="28051"/>
    <lineage>
        <taxon>Bacteria</taxon>
        <taxon>Bacillati</taxon>
        <taxon>Bacillota</taxon>
        <taxon>Clostridia</taxon>
        <taxon>Lachnospirales</taxon>
        <taxon>Lachnospiraceae</taxon>
        <taxon>Lachnospira</taxon>
    </lineage>
</organism>
<feature type="domain" description="ATPase AAA-type core" evidence="1">
    <location>
        <begin position="50"/>
        <end position="315"/>
    </location>
</feature>
<dbReference type="Proteomes" id="UP000236726">
    <property type="component" value="Unassembled WGS sequence"/>
</dbReference>
<dbReference type="InterPro" id="IPR051396">
    <property type="entry name" value="Bact_Antivir_Def_Nuclease"/>
</dbReference>
<evidence type="ECO:0000313" key="2">
    <source>
        <dbReference type="EMBL" id="SEF89466.1"/>
    </source>
</evidence>
<protein>
    <recommendedName>
        <fullName evidence="1">ATPase AAA-type core domain-containing protein</fullName>
    </recommendedName>
</protein>
<dbReference type="RefSeq" id="WP_103953095.1">
    <property type="nucleotide sequence ID" value="NZ_FNUL01000012.1"/>
</dbReference>
<reference evidence="2 3" key="1">
    <citation type="submission" date="2016-10" db="EMBL/GenBank/DDBJ databases">
        <authorList>
            <person name="de Groot N.N."/>
        </authorList>
    </citation>
    <scope>NUCLEOTIDE SEQUENCE [LARGE SCALE GENOMIC DNA]</scope>
    <source>
        <strain evidence="2 3">D15d</strain>
    </source>
</reference>
<evidence type="ECO:0000313" key="3">
    <source>
        <dbReference type="Proteomes" id="UP000236726"/>
    </source>
</evidence>
<dbReference type="AlphaFoldDB" id="A0A1H5VR20"/>
<dbReference type="InterPro" id="IPR027417">
    <property type="entry name" value="P-loop_NTPase"/>
</dbReference>
<dbReference type="GO" id="GO:0005524">
    <property type="term" value="F:ATP binding"/>
    <property type="evidence" value="ECO:0007669"/>
    <property type="project" value="InterPro"/>
</dbReference>
<accession>A0A1H5VR20</accession>
<sequence>MKILKISADGLMLFNDKVSIDFFAEQRVIKDNSDMLSNVFKNIYTNNVISVVGINASGKTSVLKLISFALELINGQSLNNIVNRDVLTDSKKVNIEVIFYDDNNNLYKLQSEIISVRNNEIDNRFIFGAEKIWKKSISKIQSKKDIVSYENTDLFKERDNTAEFLSDDVSIAIAISKNNKIFVRDLLNYTNMNMLRLIGNYPHELIKFLDPSIESITFDKNNSEIKLKFYGKDAISLSDPLQCEKYLSSGTVKGLNVFLNAMMVFNKGGYLLVDELENHFNREIVATLYRFFTNPIVNKMGATIIFSTHYSELLDEFERSDNIYIVRNKNGISAEKLCNLLKRNDIKKSEAFKSGYLEGTAPLYESYIDLKEVIINSRTELGVH</sequence>
<dbReference type="GO" id="GO:0016887">
    <property type="term" value="F:ATP hydrolysis activity"/>
    <property type="evidence" value="ECO:0007669"/>
    <property type="project" value="InterPro"/>
</dbReference>
<dbReference type="PANTHER" id="PTHR43581">
    <property type="entry name" value="ATP/GTP PHOSPHATASE"/>
    <property type="match status" value="1"/>
</dbReference>
<name>A0A1H5VR20_9FIRM</name>
<keyword evidence="3" id="KW-1185">Reference proteome</keyword>
<gene>
    <name evidence="2" type="ORF">SAMN05216537_11230</name>
</gene>
<evidence type="ECO:0000259" key="1">
    <source>
        <dbReference type="Pfam" id="PF13304"/>
    </source>
</evidence>